<comment type="caution">
    <text evidence="19">The sequence shown here is derived from an EMBL/GenBank/DDBJ whole genome shotgun (WGS) entry which is preliminary data.</text>
</comment>
<keyword evidence="10" id="KW-0238">DNA-binding</keyword>
<comment type="subunit">
    <text evidence="4">Monomer.</text>
</comment>
<dbReference type="Pfam" id="PF06827">
    <property type="entry name" value="zf-FPG_IleRS"/>
    <property type="match status" value="1"/>
</dbReference>
<dbReference type="PROSITE" id="PS51066">
    <property type="entry name" value="ZF_FPG_2"/>
    <property type="match status" value="1"/>
</dbReference>
<dbReference type="InterPro" id="IPR015887">
    <property type="entry name" value="DNA_glyclase_Znf_dom_DNA_BS"/>
</dbReference>
<dbReference type="InterPro" id="IPR010979">
    <property type="entry name" value="Ribosomal_uS13-like_H2TH"/>
</dbReference>
<dbReference type="SUPFAM" id="SSF81624">
    <property type="entry name" value="N-terminal domain of MutM-like DNA repair proteins"/>
    <property type="match status" value="1"/>
</dbReference>
<dbReference type="Pfam" id="PF06831">
    <property type="entry name" value="H2TH"/>
    <property type="match status" value="1"/>
</dbReference>
<dbReference type="PANTHER" id="PTHR22993">
    <property type="entry name" value="FORMAMIDOPYRIMIDINE-DNA GLYCOSYLASE"/>
    <property type="match status" value="1"/>
</dbReference>
<evidence type="ECO:0000313" key="20">
    <source>
        <dbReference type="Proteomes" id="UP000233325"/>
    </source>
</evidence>
<keyword evidence="12" id="KW-0456">Lyase</keyword>
<evidence type="ECO:0000256" key="16">
    <source>
        <dbReference type="PROSITE-ProRule" id="PRU00391"/>
    </source>
</evidence>
<dbReference type="NCBIfam" id="NF002211">
    <property type="entry name" value="PRK01103.1"/>
    <property type="match status" value="1"/>
</dbReference>
<dbReference type="GO" id="GO:0003684">
    <property type="term" value="F:damaged DNA binding"/>
    <property type="evidence" value="ECO:0007669"/>
    <property type="project" value="InterPro"/>
</dbReference>
<evidence type="ECO:0000259" key="17">
    <source>
        <dbReference type="PROSITE" id="PS51066"/>
    </source>
</evidence>
<dbReference type="InterPro" id="IPR000214">
    <property type="entry name" value="Znf_DNA_glyclase/AP_lyase"/>
</dbReference>
<evidence type="ECO:0000256" key="1">
    <source>
        <dbReference type="ARBA" id="ARBA00001668"/>
    </source>
</evidence>
<dbReference type="PROSITE" id="PS51068">
    <property type="entry name" value="FPG_CAT"/>
    <property type="match status" value="1"/>
</dbReference>
<evidence type="ECO:0000256" key="5">
    <source>
        <dbReference type="ARBA" id="ARBA00022723"/>
    </source>
</evidence>
<evidence type="ECO:0000313" key="19">
    <source>
        <dbReference type="EMBL" id="PKM88572.1"/>
    </source>
</evidence>
<dbReference type="InterPro" id="IPR020629">
    <property type="entry name" value="FPG_Glyclase"/>
</dbReference>
<comment type="similarity">
    <text evidence="3">Belongs to the FPG family.</text>
</comment>
<evidence type="ECO:0000259" key="18">
    <source>
        <dbReference type="PROSITE" id="PS51068"/>
    </source>
</evidence>
<dbReference type="SMART" id="SM00898">
    <property type="entry name" value="Fapy_DNA_glyco"/>
    <property type="match status" value="1"/>
</dbReference>
<dbReference type="GO" id="GO:0006284">
    <property type="term" value="P:base-excision repair"/>
    <property type="evidence" value="ECO:0007669"/>
    <property type="project" value="InterPro"/>
</dbReference>
<evidence type="ECO:0000256" key="6">
    <source>
        <dbReference type="ARBA" id="ARBA00022763"/>
    </source>
</evidence>
<evidence type="ECO:0000256" key="12">
    <source>
        <dbReference type="ARBA" id="ARBA00023239"/>
    </source>
</evidence>
<protein>
    <submittedName>
        <fullName evidence="19">Formamidopyrimidine-DNA glycosylase</fullName>
    </submittedName>
</protein>
<feature type="domain" description="Formamidopyrimidine-DNA glycosylase catalytic" evidence="18">
    <location>
        <begin position="2"/>
        <end position="138"/>
    </location>
</feature>
<keyword evidence="8" id="KW-0378">Hydrolase</keyword>
<keyword evidence="6" id="KW-0227">DNA damage</keyword>
<dbReference type="SMART" id="SM01232">
    <property type="entry name" value="H2TH"/>
    <property type="match status" value="1"/>
</dbReference>
<dbReference type="Proteomes" id="UP000233325">
    <property type="component" value="Unassembled WGS sequence"/>
</dbReference>
<sequence>MPELPEVETVRRDLESYLVGAIFTDSKFIDFKNVAPEATFLARFLKKAKVLALRRKGKLLIFDLDTAGKKDKHLLIHLKMTGQLVYAIGKQTKAGGHSLSEVDLEMAVGGDLPNKYTRAIFSFDSGGKLYFNDLRKFGYIKLVASEELEKILATSYGPEPIESSFTIAWLTSILAKRTAPVKAVILNQKLIAGLGNIYADEALFMAQINPSVKANKLKAAQIKALHDAIVKVITRAIKERGTTFRNYVDAKGKKGNFIKYLQVYQRQKQPCLRCGTTILKVKVAGRGTHYCPSCQK</sequence>
<evidence type="ECO:0000256" key="15">
    <source>
        <dbReference type="ARBA" id="ARBA00044632"/>
    </source>
</evidence>
<dbReference type="InterPro" id="IPR010663">
    <property type="entry name" value="Znf_FPG/IleRS"/>
</dbReference>
<evidence type="ECO:0000256" key="9">
    <source>
        <dbReference type="ARBA" id="ARBA00022833"/>
    </source>
</evidence>
<dbReference type="PANTHER" id="PTHR22993:SF9">
    <property type="entry name" value="FORMAMIDOPYRIMIDINE-DNA GLYCOSYLASE"/>
    <property type="match status" value="1"/>
</dbReference>
<evidence type="ECO:0000256" key="14">
    <source>
        <dbReference type="ARBA" id="ARBA00023295"/>
    </source>
</evidence>
<dbReference type="InterPro" id="IPR012319">
    <property type="entry name" value="FPG_cat"/>
</dbReference>
<keyword evidence="14" id="KW-0326">Glycosidase</keyword>
<accession>A0A2N2E1M2</accession>
<dbReference type="Gene3D" id="1.10.8.50">
    <property type="match status" value="1"/>
</dbReference>
<organism evidence="19 20">
    <name type="scientific">Candidatus Falkowbacteria bacterium HGW-Falkowbacteria-2</name>
    <dbReference type="NCBI Taxonomy" id="2013769"/>
    <lineage>
        <taxon>Bacteria</taxon>
        <taxon>Candidatus Falkowiibacteriota</taxon>
    </lineage>
</organism>
<dbReference type="Pfam" id="PF01149">
    <property type="entry name" value="Fapy_DNA_glyco"/>
    <property type="match status" value="1"/>
</dbReference>
<evidence type="ECO:0000256" key="4">
    <source>
        <dbReference type="ARBA" id="ARBA00011245"/>
    </source>
</evidence>
<keyword evidence="11" id="KW-0234">DNA repair</keyword>
<evidence type="ECO:0000256" key="3">
    <source>
        <dbReference type="ARBA" id="ARBA00009409"/>
    </source>
</evidence>
<keyword evidence="13" id="KW-0511">Multifunctional enzyme</keyword>
<dbReference type="GO" id="GO:0008270">
    <property type="term" value="F:zinc ion binding"/>
    <property type="evidence" value="ECO:0007669"/>
    <property type="project" value="UniProtKB-KW"/>
</dbReference>
<dbReference type="AlphaFoldDB" id="A0A2N2E1M2"/>
<name>A0A2N2E1M2_9BACT</name>
<keyword evidence="9" id="KW-0862">Zinc</keyword>
<dbReference type="InterPro" id="IPR035937">
    <property type="entry name" value="FPG_N"/>
</dbReference>
<evidence type="ECO:0000256" key="7">
    <source>
        <dbReference type="ARBA" id="ARBA00022771"/>
    </source>
</evidence>
<evidence type="ECO:0000256" key="11">
    <source>
        <dbReference type="ARBA" id="ARBA00023204"/>
    </source>
</evidence>
<dbReference type="NCBIfam" id="TIGR00577">
    <property type="entry name" value="fpg"/>
    <property type="match status" value="1"/>
</dbReference>
<dbReference type="Gene3D" id="3.20.190.10">
    <property type="entry name" value="MutM-like, N-terminal"/>
    <property type="match status" value="1"/>
</dbReference>
<proteinExistence type="inferred from homology"/>
<dbReference type="FunFam" id="1.10.8.50:FF:000003">
    <property type="entry name" value="Formamidopyrimidine-DNA glycosylase"/>
    <property type="match status" value="1"/>
</dbReference>
<evidence type="ECO:0000256" key="2">
    <source>
        <dbReference type="ARBA" id="ARBA00001947"/>
    </source>
</evidence>
<dbReference type="PROSITE" id="PS01242">
    <property type="entry name" value="ZF_FPG_1"/>
    <property type="match status" value="1"/>
</dbReference>
<reference evidence="19 20" key="1">
    <citation type="journal article" date="2017" name="ISME J.">
        <title>Potential for microbial H2 and metal transformations associated with novel bacteria and archaea in deep terrestrial subsurface sediments.</title>
        <authorList>
            <person name="Hernsdorf A.W."/>
            <person name="Amano Y."/>
            <person name="Miyakawa K."/>
            <person name="Ise K."/>
            <person name="Suzuki Y."/>
            <person name="Anantharaman K."/>
            <person name="Probst A."/>
            <person name="Burstein D."/>
            <person name="Thomas B.C."/>
            <person name="Banfield J.F."/>
        </authorList>
    </citation>
    <scope>NUCLEOTIDE SEQUENCE [LARGE SCALE GENOMIC DNA]</scope>
    <source>
        <strain evidence="19">HGW-Falkowbacteria-2</strain>
    </source>
</reference>
<feature type="domain" description="FPG-type" evidence="17">
    <location>
        <begin position="262"/>
        <end position="296"/>
    </location>
</feature>
<evidence type="ECO:0000256" key="8">
    <source>
        <dbReference type="ARBA" id="ARBA00022801"/>
    </source>
</evidence>
<dbReference type="SUPFAM" id="SSF57716">
    <property type="entry name" value="Glucocorticoid receptor-like (DNA-binding domain)"/>
    <property type="match status" value="1"/>
</dbReference>
<comment type="catalytic activity">
    <reaction evidence="15">
        <text>2'-deoxyribonucleotide-(2'-deoxyribose 5'-phosphate)-2'-deoxyribonucleotide-DNA = a 3'-end 2'-deoxyribonucleotide-(2,3-dehydro-2,3-deoxyribose 5'-phosphate)-DNA + a 5'-end 5'-phospho-2'-deoxyribonucleoside-DNA + H(+)</text>
        <dbReference type="Rhea" id="RHEA:66592"/>
        <dbReference type="Rhea" id="RHEA-COMP:13180"/>
        <dbReference type="Rhea" id="RHEA-COMP:16897"/>
        <dbReference type="Rhea" id="RHEA-COMP:17067"/>
        <dbReference type="ChEBI" id="CHEBI:15378"/>
        <dbReference type="ChEBI" id="CHEBI:136412"/>
        <dbReference type="ChEBI" id="CHEBI:157695"/>
        <dbReference type="ChEBI" id="CHEBI:167181"/>
        <dbReference type="EC" id="4.2.99.18"/>
    </reaction>
</comment>
<comment type="cofactor">
    <cofactor evidence="2">
        <name>Zn(2+)</name>
        <dbReference type="ChEBI" id="CHEBI:29105"/>
    </cofactor>
</comment>
<dbReference type="GO" id="GO:0034039">
    <property type="term" value="F:8-oxo-7,8-dihydroguanine DNA N-glycosylase activity"/>
    <property type="evidence" value="ECO:0007669"/>
    <property type="project" value="TreeGrafter"/>
</dbReference>
<dbReference type="InterPro" id="IPR015886">
    <property type="entry name" value="H2TH_FPG"/>
</dbReference>
<dbReference type="SUPFAM" id="SSF46946">
    <property type="entry name" value="S13-like H2TH domain"/>
    <property type="match status" value="1"/>
</dbReference>
<comment type="catalytic activity">
    <reaction evidence="1">
        <text>Hydrolysis of DNA containing ring-opened 7-methylguanine residues, releasing 2,6-diamino-4-hydroxy-5-(N-methyl)formamidopyrimidine.</text>
        <dbReference type="EC" id="3.2.2.23"/>
    </reaction>
</comment>
<evidence type="ECO:0000256" key="13">
    <source>
        <dbReference type="ARBA" id="ARBA00023268"/>
    </source>
</evidence>
<dbReference type="GO" id="GO:0140078">
    <property type="term" value="F:class I DNA-(apurinic or apyrimidinic site) endonuclease activity"/>
    <property type="evidence" value="ECO:0007669"/>
    <property type="project" value="UniProtKB-EC"/>
</dbReference>
<dbReference type="EMBL" id="PHAH01000015">
    <property type="protein sequence ID" value="PKM88572.1"/>
    <property type="molecule type" value="Genomic_DNA"/>
</dbReference>
<keyword evidence="5" id="KW-0479">Metal-binding</keyword>
<keyword evidence="7 16" id="KW-0863">Zinc-finger</keyword>
<gene>
    <name evidence="19" type="ORF">CVU83_01555</name>
</gene>
<evidence type="ECO:0000256" key="10">
    <source>
        <dbReference type="ARBA" id="ARBA00023125"/>
    </source>
</evidence>
<dbReference type="CDD" id="cd08966">
    <property type="entry name" value="EcFpg-like_N"/>
    <property type="match status" value="1"/>
</dbReference>